<comment type="caution">
    <text evidence="1">The sequence shown here is derived from an EMBL/GenBank/DDBJ whole genome shotgun (WGS) entry which is preliminary data.</text>
</comment>
<reference evidence="1" key="1">
    <citation type="submission" date="2019-11" db="EMBL/GenBank/DDBJ databases">
        <title>Genome sequences of 17 halophilic strains isolated from different environments.</title>
        <authorList>
            <person name="Furrow R.E."/>
        </authorList>
    </citation>
    <scope>NUCLEOTIDE SEQUENCE</scope>
    <source>
        <strain evidence="1">22510_22_Filter</strain>
    </source>
</reference>
<proteinExistence type="predicted"/>
<dbReference type="Proteomes" id="UP000466692">
    <property type="component" value="Unassembled WGS sequence"/>
</dbReference>
<evidence type="ECO:0000313" key="1">
    <source>
        <dbReference type="EMBL" id="MYL54389.1"/>
    </source>
</evidence>
<sequence>MKLQFHNFSIDQLSESSAVFSADNFQANFSASSNLAYRLKIPKKKKSKKRQNFTPHNQSCSIVFSYALIVLFA</sequence>
<organism evidence="1 2">
    <name type="scientific">Pontibacillus yanchengensis</name>
    <dbReference type="NCBI Taxonomy" id="462910"/>
    <lineage>
        <taxon>Bacteria</taxon>
        <taxon>Bacillati</taxon>
        <taxon>Bacillota</taxon>
        <taxon>Bacilli</taxon>
        <taxon>Bacillales</taxon>
        <taxon>Bacillaceae</taxon>
        <taxon>Pontibacillus</taxon>
    </lineage>
</organism>
<gene>
    <name evidence="1" type="ORF">GLW08_13730</name>
</gene>
<evidence type="ECO:0000313" key="2">
    <source>
        <dbReference type="Proteomes" id="UP000466692"/>
    </source>
</evidence>
<name>A0ACC7VJR8_9BACI</name>
<dbReference type="EMBL" id="WMEU01000004">
    <property type="protein sequence ID" value="MYL54389.1"/>
    <property type="molecule type" value="Genomic_DNA"/>
</dbReference>
<accession>A0ACC7VJR8</accession>
<keyword evidence="2" id="KW-1185">Reference proteome</keyword>
<protein>
    <submittedName>
        <fullName evidence="1">Uncharacterized protein</fullName>
    </submittedName>
</protein>